<evidence type="ECO:0000256" key="1">
    <source>
        <dbReference type="SAM" id="MobiDB-lite"/>
    </source>
</evidence>
<evidence type="ECO:0000259" key="2">
    <source>
        <dbReference type="Pfam" id="PF00646"/>
    </source>
</evidence>
<name>A0A5N6P1W5_9ASTR</name>
<dbReference type="OrthoDB" id="1863935at2759"/>
<feature type="region of interest" description="Disordered" evidence="1">
    <location>
        <begin position="348"/>
        <end position="369"/>
    </location>
</feature>
<feature type="domain" description="KIB1-4 beta-propeller" evidence="3">
    <location>
        <begin position="37"/>
        <end position="267"/>
    </location>
</feature>
<dbReference type="Pfam" id="PF03478">
    <property type="entry name" value="Beta-prop_KIB1-4"/>
    <property type="match status" value="2"/>
</dbReference>
<dbReference type="PANTHER" id="PTHR33127">
    <property type="entry name" value="TRANSMEMBRANE PROTEIN"/>
    <property type="match status" value="1"/>
</dbReference>
<comment type="caution">
    <text evidence="4">The sequence shown here is derived from an EMBL/GenBank/DDBJ whole genome shotgun (WGS) entry which is preliminary data.</text>
</comment>
<accession>A0A5N6P1W5</accession>
<organism evidence="4 5">
    <name type="scientific">Mikania micrantha</name>
    <name type="common">bitter vine</name>
    <dbReference type="NCBI Taxonomy" id="192012"/>
    <lineage>
        <taxon>Eukaryota</taxon>
        <taxon>Viridiplantae</taxon>
        <taxon>Streptophyta</taxon>
        <taxon>Embryophyta</taxon>
        <taxon>Tracheophyta</taxon>
        <taxon>Spermatophyta</taxon>
        <taxon>Magnoliopsida</taxon>
        <taxon>eudicotyledons</taxon>
        <taxon>Gunneridae</taxon>
        <taxon>Pentapetalae</taxon>
        <taxon>asterids</taxon>
        <taxon>campanulids</taxon>
        <taxon>Asterales</taxon>
        <taxon>Asteraceae</taxon>
        <taxon>Asteroideae</taxon>
        <taxon>Heliantheae alliance</taxon>
        <taxon>Eupatorieae</taxon>
        <taxon>Mikania</taxon>
    </lineage>
</organism>
<evidence type="ECO:0000259" key="3">
    <source>
        <dbReference type="Pfam" id="PF03478"/>
    </source>
</evidence>
<proteinExistence type="predicted"/>
<sequence>MEVSCDHQKFLSMSSARFIAQNLESNTQILYTINNQHNQHQCRINELHGRRIRACFHGWVILSNHPDNVLWSLWNPITSKLIRLPPLIRKQKEYYECCLSSPPDDQASVFFLISDKIPTIVFCRIDRKRKRLKWIEMSYAKQLRSITGVDDEHYGYLYHPTCCNGKVYAITWMPCVLLILVDIVVKGKEVVINLSPFVEAPYVACNVSCYPFLQGSCTDLFCILLDFKDEKVKTVGGMHSFKLDMTSMMWKEMVDDDLQDAIIFLHFADHEYYSTCYYSSRVGSELGGYIHVLCESTKTMYSFSVKDRTLSLSSMSYLVRESQASVCAMLDYWGLEVDCAASVQEVEDGNTDEKAGRPIEGDDTTSVSSYSTTHESHLLNLPLHIVEMIMEHCVGVEYLRFRATCRHCYLAAPSIQWGSKTSRLLGYSLISPWLMVFDSHRGTMTFIDPVCSERYFVKAPQELIEDGYRIYCSRYGWLLMCRMKVGPRTVFFNPFTSKIRELPVVRYLESFCFSAPPTSPDCIVVGFTTDEPYHVYIHFVSQESEWREYSLNFCDFDPYSYRFPAFSGRDIYALGKNERIEAFRGISEDDFDSWEILTDVGPTSRCKSPAQYFLSNCDQHLLLVIVGEFGESVEVFKLNESAQEWLKIDGLGTHMVYISTTSCVCLDAISPEMGNKIYFPRLFDDQIVFYSLETRGYHTFDDKNTRQSFGVDLVGTKHHCYTHTWIEPNWS</sequence>
<dbReference type="AlphaFoldDB" id="A0A5N6P1W5"/>
<dbReference type="InterPro" id="IPR001810">
    <property type="entry name" value="F-box_dom"/>
</dbReference>
<feature type="domain" description="KIB1-4 beta-propeller" evidence="3">
    <location>
        <begin position="455"/>
        <end position="693"/>
    </location>
</feature>
<dbReference type="PANTHER" id="PTHR33127:SF5">
    <property type="entry name" value="TRANSMEMBRANE PROTEIN"/>
    <property type="match status" value="1"/>
</dbReference>
<evidence type="ECO:0000313" key="4">
    <source>
        <dbReference type="EMBL" id="KAD5803142.1"/>
    </source>
</evidence>
<protein>
    <submittedName>
        <fullName evidence="4">Uncharacterized protein</fullName>
    </submittedName>
</protein>
<reference evidence="4 5" key="1">
    <citation type="submission" date="2019-05" db="EMBL/GenBank/DDBJ databases">
        <title>Mikania micrantha, genome provides insights into the molecular mechanism of rapid growth.</title>
        <authorList>
            <person name="Liu B."/>
        </authorList>
    </citation>
    <scope>NUCLEOTIDE SEQUENCE [LARGE SCALE GENOMIC DNA]</scope>
    <source>
        <strain evidence="4">NLD-2019</strain>
        <tissue evidence="4">Leaf</tissue>
    </source>
</reference>
<feature type="compositionally biased region" description="Basic and acidic residues" evidence="1">
    <location>
        <begin position="351"/>
        <end position="360"/>
    </location>
</feature>
<gene>
    <name evidence="4" type="ORF">E3N88_14502</name>
</gene>
<dbReference type="InterPro" id="IPR005174">
    <property type="entry name" value="KIB1-4_b-propeller"/>
</dbReference>
<dbReference type="EMBL" id="SZYD01000007">
    <property type="protein sequence ID" value="KAD5803142.1"/>
    <property type="molecule type" value="Genomic_DNA"/>
</dbReference>
<dbReference type="Pfam" id="PF00646">
    <property type="entry name" value="F-box"/>
    <property type="match status" value="1"/>
</dbReference>
<keyword evidence="5" id="KW-1185">Reference proteome</keyword>
<feature type="domain" description="F-box" evidence="2">
    <location>
        <begin position="378"/>
        <end position="409"/>
    </location>
</feature>
<evidence type="ECO:0000313" key="5">
    <source>
        <dbReference type="Proteomes" id="UP000326396"/>
    </source>
</evidence>
<dbReference type="Proteomes" id="UP000326396">
    <property type="component" value="Linkage Group LG15"/>
</dbReference>